<evidence type="ECO:0000313" key="3">
    <source>
        <dbReference type="Proteomes" id="UP001316803"/>
    </source>
</evidence>
<protein>
    <submittedName>
        <fullName evidence="2">Uncharacterized protein</fullName>
    </submittedName>
</protein>
<keyword evidence="3" id="KW-1185">Reference proteome</keyword>
<evidence type="ECO:0000256" key="1">
    <source>
        <dbReference type="SAM" id="MobiDB-lite"/>
    </source>
</evidence>
<gene>
    <name evidence="2" type="ORF">OHC33_000442</name>
</gene>
<feature type="region of interest" description="Disordered" evidence="1">
    <location>
        <begin position="1"/>
        <end position="184"/>
    </location>
</feature>
<sequence length="184" mass="19065">MSDLDPSAPSQPSQQTGLNQAQNAASKTTEETATSHDKSSSGDQPIDHREQHDVPSQHGEAATGSALGRGDTGPLKEKDIGQSDAGHPYSKQPNLEGEQMRAAGEGDVAEAVQGGGGGGHAGAESITQNLDAKAEAHKDELHARGQRTGAEIEDEEKEDWTGKKADVGEALSGRGNKVVLAPEE</sequence>
<dbReference type="EMBL" id="JAKLMC020000001">
    <property type="protein sequence ID" value="KAK5958599.1"/>
    <property type="molecule type" value="Genomic_DNA"/>
</dbReference>
<evidence type="ECO:0000313" key="2">
    <source>
        <dbReference type="EMBL" id="KAK5958599.1"/>
    </source>
</evidence>
<proteinExistence type="predicted"/>
<feature type="compositionally biased region" description="Low complexity" evidence="1">
    <location>
        <begin position="102"/>
        <end position="112"/>
    </location>
</feature>
<reference evidence="2 3" key="1">
    <citation type="submission" date="2022-12" db="EMBL/GenBank/DDBJ databases">
        <title>Genomic features and morphological characterization of a novel Knufia sp. strain isolated from spacecraft assembly facility.</title>
        <authorList>
            <person name="Teixeira M."/>
            <person name="Chander A.M."/>
            <person name="Stajich J.E."/>
            <person name="Venkateswaran K."/>
        </authorList>
    </citation>
    <scope>NUCLEOTIDE SEQUENCE [LARGE SCALE GENOMIC DNA]</scope>
    <source>
        <strain evidence="2 3">FJI-L2-BK-P2</strain>
    </source>
</reference>
<dbReference type="AlphaFoldDB" id="A0AAN8ELW5"/>
<feature type="compositionally biased region" description="Basic and acidic residues" evidence="1">
    <location>
        <begin position="132"/>
        <end position="143"/>
    </location>
</feature>
<accession>A0AAN8ELW5</accession>
<dbReference type="Proteomes" id="UP001316803">
    <property type="component" value="Unassembled WGS sequence"/>
</dbReference>
<organism evidence="2 3">
    <name type="scientific">Knufia fluminis</name>
    <dbReference type="NCBI Taxonomy" id="191047"/>
    <lineage>
        <taxon>Eukaryota</taxon>
        <taxon>Fungi</taxon>
        <taxon>Dikarya</taxon>
        <taxon>Ascomycota</taxon>
        <taxon>Pezizomycotina</taxon>
        <taxon>Eurotiomycetes</taxon>
        <taxon>Chaetothyriomycetidae</taxon>
        <taxon>Chaetothyriales</taxon>
        <taxon>Trichomeriaceae</taxon>
        <taxon>Knufia</taxon>
    </lineage>
</organism>
<name>A0AAN8ELW5_9EURO</name>
<comment type="caution">
    <text evidence="2">The sequence shown here is derived from an EMBL/GenBank/DDBJ whole genome shotgun (WGS) entry which is preliminary data.</text>
</comment>
<feature type="compositionally biased region" description="Basic and acidic residues" evidence="1">
    <location>
        <begin position="28"/>
        <end position="55"/>
    </location>
</feature>
<feature type="compositionally biased region" description="Polar residues" evidence="1">
    <location>
        <begin position="8"/>
        <end position="23"/>
    </location>
</feature>